<evidence type="ECO:0000313" key="2">
    <source>
        <dbReference type="Proteomes" id="UP000692954"/>
    </source>
</evidence>
<dbReference type="OrthoDB" id="2123594at2759"/>
<gene>
    <name evidence="1" type="ORF">PSON_ATCC_30995.1.T0140310</name>
</gene>
<proteinExistence type="predicted"/>
<dbReference type="Proteomes" id="UP000692954">
    <property type="component" value="Unassembled WGS sequence"/>
</dbReference>
<name>A0A8S1KY59_9CILI</name>
<evidence type="ECO:0000313" key="1">
    <source>
        <dbReference type="EMBL" id="CAD8060490.1"/>
    </source>
</evidence>
<reference evidence="1" key="1">
    <citation type="submission" date="2021-01" db="EMBL/GenBank/DDBJ databases">
        <authorList>
            <consortium name="Genoscope - CEA"/>
            <person name="William W."/>
        </authorList>
    </citation>
    <scope>NUCLEOTIDE SEQUENCE</scope>
</reference>
<sequence length="103" mass="12284">MNNHTTSRINIKNINSRFDLLKQSHSHKGQSKFIRKIKRSKYNTIFLGILQINYYYVQIKEHRGTIGYNQLPEVYQYKYLPFIKPSLPKKDEKPIQGLKSNKN</sequence>
<protein>
    <submittedName>
        <fullName evidence="1">Uncharacterized protein</fullName>
    </submittedName>
</protein>
<comment type="caution">
    <text evidence="1">The sequence shown here is derived from an EMBL/GenBank/DDBJ whole genome shotgun (WGS) entry which is preliminary data.</text>
</comment>
<keyword evidence="2" id="KW-1185">Reference proteome</keyword>
<organism evidence="1 2">
    <name type="scientific">Paramecium sonneborni</name>
    <dbReference type="NCBI Taxonomy" id="65129"/>
    <lineage>
        <taxon>Eukaryota</taxon>
        <taxon>Sar</taxon>
        <taxon>Alveolata</taxon>
        <taxon>Ciliophora</taxon>
        <taxon>Intramacronucleata</taxon>
        <taxon>Oligohymenophorea</taxon>
        <taxon>Peniculida</taxon>
        <taxon>Parameciidae</taxon>
        <taxon>Paramecium</taxon>
    </lineage>
</organism>
<dbReference type="AlphaFoldDB" id="A0A8S1KY59"/>
<dbReference type="EMBL" id="CAJJDN010000014">
    <property type="protein sequence ID" value="CAD8060490.1"/>
    <property type="molecule type" value="Genomic_DNA"/>
</dbReference>
<accession>A0A8S1KY59</accession>